<name>A0A9X3DC28_9SPHI</name>
<evidence type="ECO:0000313" key="1">
    <source>
        <dbReference type="EMBL" id="MCX3263385.1"/>
    </source>
</evidence>
<dbReference type="Proteomes" id="UP001142592">
    <property type="component" value="Unassembled WGS sequence"/>
</dbReference>
<proteinExistence type="predicted"/>
<gene>
    <name evidence="1" type="ORF">OQZ29_01420</name>
</gene>
<reference evidence="1" key="1">
    <citation type="submission" date="2022-11" db="EMBL/GenBank/DDBJ databases">
        <authorList>
            <person name="Graham C."/>
            <person name="Newman J.D."/>
        </authorList>
    </citation>
    <scope>NUCLEOTIDE SEQUENCE</scope>
    <source>
        <strain evidence="1">DSM 19486</strain>
    </source>
</reference>
<sequence length="237" mass="28324">MDIELEEKSDWTKIRQKLNQTYKYDKTWEDAITLFNKRVKRKFFDPIQTIINGKTLKGEGFTIVTVQCALIEMFAAFRVGKIFNHSKTSASPKYEYDKSQKMFVSLLRSASVFQDNFWQLNNKNKVVIDKPYSPTDFYKNVRCGLMHEARTKDNWYITATPLTKSVKTEKQFLVAENGKIKIYRTVLHYRLLDYLKEYSDELSKDTKKSEELRKYFARKLDHLFDFNADTKYDWWTE</sequence>
<dbReference type="AlphaFoldDB" id="A0A9X3DC28"/>
<dbReference type="EMBL" id="JAPJUH010000001">
    <property type="protein sequence ID" value="MCX3263385.1"/>
    <property type="molecule type" value="Genomic_DNA"/>
</dbReference>
<keyword evidence="2" id="KW-1185">Reference proteome</keyword>
<accession>A0A9X3DC28</accession>
<evidence type="ECO:0000313" key="2">
    <source>
        <dbReference type="Proteomes" id="UP001142592"/>
    </source>
</evidence>
<dbReference type="RefSeq" id="WP_010602217.1">
    <property type="nucleotide sequence ID" value="NZ_JAPJUH010000001.1"/>
</dbReference>
<organism evidence="1 2">
    <name type="scientific">Pedobacter agri</name>
    <dbReference type="NCBI Taxonomy" id="454586"/>
    <lineage>
        <taxon>Bacteria</taxon>
        <taxon>Pseudomonadati</taxon>
        <taxon>Bacteroidota</taxon>
        <taxon>Sphingobacteriia</taxon>
        <taxon>Sphingobacteriales</taxon>
        <taxon>Sphingobacteriaceae</taxon>
        <taxon>Pedobacter</taxon>
    </lineage>
</organism>
<comment type="caution">
    <text evidence="1">The sequence shown here is derived from an EMBL/GenBank/DDBJ whole genome shotgun (WGS) entry which is preliminary data.</text>
</comment>
<protein>
    <submittedName>
        <fullName evidence="1">Uncharacterized protein</fullName>
    </submittedName>
</protein>